<protein>
    <submittedName>
        <fullName evidence="2">Uncharacterized protein</fullName>
    </submittedName>
</protein>
<sequence length="145" mass="16558">MCHLVTILPDCGHTRDPKTKLCSKAIAKEVECGTFDNPQVETNSGVCDDCEQVNQDYIIEKLFEEANSVKQECYKAVLKAGEVHTGEDYHMLLKLFEEKSKDFDAMLARSKREMESGQATTKVLREKLASLEEKIRELKEREREG</sequence>
<dbReference type="AlphaFoldDB" id="A0A5N6K305"/>
<name>A0A5N6K305_MONLA</name>
<dbReference type="EMBL" id="VIGI01000008">
    <property type="protein sequence ID" value="KAB8296710.1"/>
    <property type="molecule type" value="Genomic_DNA"/>
</dbReference>
<proteinExistence type="predicted"/>
<keyword evidence="3" id="KW-1185">Reference proteome</keyword>
<comment type="caution">
    <text evidence="2">The sequence shown here is derived from an EMBL/GenBank/DDBJ whole genome shotgun (WGS) entry which is preliminary data.</text>
</comment>
<dbReference type="Proteomes" id="UP000326757">
    <property type="component" value="Unassembled WGS sequence"/>
</dbReference>
<gene>
    <name evidence="2" type="ORF">EYC80_002130</name>
</gene>
<reference evidence="2 3" key="1">
    <citation type="submission" date="2019-06" db="EMBL/GenBank/DDBJ databases">
        <title>Genome Sequence of the Brown Rot Fungal Pathogen Monilinia laxa.</title>
        <authorList>
            <person name="De Miccolis Angelini R.M."/>
            <person name="Landi L."/>
            <person name="Abate D."/>
            <person name="Pollastro S."/>
            <person name="Romanazzi G."/>
            <person name="Faretra F."/>
        </authorList>
    </citation>
    <scope>NUCLEOTIDE SEQUENCE [LARGE SCALE GENOMIC DNA]</scope>
    <source>
        <strain evidence="2 3">Mlax316</strain>
    </source>
</reference>
<evidence type="ECO:0000313" key="2">
    <source>
        <dbReference type="EMBL" id="KAB8296710.1"/>
    </source>
</evidence>
<feature type="coiled-coil region" evidence="1">
    <location>
        <begin position="114"/>
        <end position="144"/>
    </location>
</feature>
<accession>A0A5N6K305</accession>
<organism evidence="2 3">
    <name type="scientific">Monilinia laxa</name>
    <name type="common">Brown rot fungus</name>
    <name type="synonym">Sclerotinia laxa</name>
    <dbReference type="NCBI Taxonomy" id="61186"/>
    <lineage>
        <taxon>Eukaryota</taxon>
        <taxon>Fungi</taxon>
        <taxon>Dikarya</taxon>
        <taxon>Ascomycota</taxon>
        <taxon>Pezizomycotina</taxon>
        <taxon>Leotiomycetes</taxon>
        <taxon>Helotiales</taxon>
        <taxon>Sclerotiniaceae</taxon>
        <taxon>Monilinia</taxon>
    </lineage>
</organism>
<evidence type="ECO:0000313" key="3">
    <source>
        <dbReference type="Proteomes" id="UP000326757"/>
    </source>
</evidence>
<evidence type="ECO:0000256" key="1">
    <source>
        <dbReference type="SAM" id="Coils"/>
    </source>
</evidence>
<keyword evidence="1" id="KW-0175">Coiled coil</keyword>